<evidence type="ECO:0000313" key="9">
    <source>
        <dbReference type="Proteomes" id="UP001419268"/>
    </source>
</evidence>
<evidence type="ECO:0000256" key="6">
    <source>
        <dbReference type="ARBA" id="ARBA00023242"/>
    </source>
</evidence>
<dbReference type="PANTHER" id="PTHR13421:SF16">
    <property type="entry name" value="SNRNA-ACTIVATING PROTEIN COMPLEX SUBUNIT 3"/>
    <property type="match status" value="1"/>
</dbReference>
<evidence type="ECO:0000256" key="1">
    <source>
        <dbReference type="ARBA" id="ARBA00004123"/>
    </source>
</evidence>
<gene>
    <name evidence="8" type="ORF">Scep_009417</name>
</gene>
<dbReference type="Proteomes" id="UP001419268">
    <property type="component" value="Unassembled WGS sequence"/>
</dbReference>
<dbReference type="AlphaFoldDB" id="A0AAP0PG96"/>
<dbReference type="GO" id="GO:0001006">
    <property type="term" value="F:RNA polymerase III type 3 promoter sequence-specific DNA binding"/>
    <property type="evidence" value="ECO:0007669"/>
    <property type="project" value="TreeGrafter"/>
</dbReference>
<keyword evidence="9" id="KW-1185">Reference proteome</keyword>
<dbReference type="EMBL" id="JBBNAG010000004">
    <property type="protein sequence ID" value="KAK9139736.1"/>
    <property type="molecule type" value="Genomic_DNA"/>
</dbReference>
<name>A0AAP0PG96_9MAGN</name>
<keyword evidence="5" id="KW-0804">Transcription</keyword>
<feature type="region of interest" description="Disordered" evidence="7">
    <location>
        <begin position="108"/>
        <end position="131"/>
    </location>
</feature>
<evidence type="ECO:0000313" key="8">
    <source>
        <dbReference type="EMBL" id="KAK9139736.1"/>
    </source>
</evidence>
<evidence type="ECO:0008006" key="10">
    <source>
        <dbReference type="Google" id="ProtNLM"/>
    </source>
</evidence>
<sequence length="527" mass="59286">MANPPEPQGRGFSSSSSTSFHPPLGGGGRSTPNSIPRGSPIFVPQLVGPLTTTHQFESSALDQLQSLRAEVCLDSYQGTAADDLSVEELKVFTEEELVEKALKVAFEDEGHKEGSSQVPKESSKSVREDERATSKIEVANVASCGEALINCASSESENGSLVDPRKDACSGKFNKKSSKKRKRGRTFDRETRAAELAGCCTARVEALAQIKLKQEEDKAAARLHSFNGSCKTNEGAIQSLENIERPTLLRSLAPVSKVRGLGYLGYWKRNSEAKSSGRYGYVAATYPEVVLCIEIYSNLRCCSKTQEFLVLGTQTLTDLKDQIHCLMDQLMHKDGQHDPSGYFLVENVFCNDLRDPSAIDYSEPVLEWLRNSKEEALGKWEYIFSGELLQKQKELLGKMSTPRLPQFRAVEMHKIRFCDLWFRLGAVYLYCHQGDCKHAVVIRDMRLIHPDDVQNRAAYPILKFQLKTRPRKCSVCRIYLASKITLDDKWAMENPCYFCDNCYYLLHYNEDGSLLYRDFAVCDYHPQ</sequence>
<organism evidence="8 9">
    <name type="scientific">Stephania cephalantha</name>
    <dbReference type="NCBI Taxonomy" id="152367"/>
    <lineage>
        <taxon>Eukaryota</taxon>
        <taxon>Viridiplantae</taxon>
        <taxon>Streptophyta</taxon>
        <taxon>Embryophyta</taxon>
        <taxon>Tracheophyta</taxon>
        <taxon>Spermatophyta</taxon>
        <taxon>Magnoliopsida</taxon>
        <taxon>Ranunculales</taxon>
        <taxon>Menispermaceae</taxon>
        <taxon>Menispermoideae</taxon>
        <taxon>Cissampelideae</taxon>
        <taxon>Stephania</taxon>
    </lineage>
</organism>
<dbReference type="GO" id="GO:0042795">
    <property type="term" value="P:snRNA transcription by RNA polymerase II"/>
    <property type="evidence" value="ECO:0007669"/>
    <property type="project" value="TreeGrafter"/>
</dbReference>
<comment type="subcellular location">
    <subcellularLocation>
        <location evidence="1">Nucleus</location>
    </subcellularLocation>
</comment>
<comment type="similarity">
    <text evidence="2">Belongs to the SNAPC3/SRD2 family.</text>
</comment>
<dbReference type="GO" id="GO:0001046">
    <property type="term" value="F:core promoter sequence-specific DNA binding"/>
    <property type="evidence" value="ECO:0007669"/>
    <property type="project" value="TreeGrafter"/>
</dbReference>
<evidence type="ECO:0000256" key="3">
    <source>
        <dbReference type="ARBA" id="ARBA00023015"/>
    </source>
</evidence>
<proteinExistence type="inferred from homology"/>
<dbReference type="GO" id="GO:0003681">
    <property type="term" value="F:bent DNA binding"/>
    <property type="evidence" value="ECO:0007669"/>
    <property type="project" value="TreeGrafter"/>
</dbReference>
<evidence type="ECO:0000256" key="7">
    <source>
        <dbReference type="SAM" id="MobiDB-lite"/>
    </source>
</evidence>
<keyword evidence="4" id="KW-0238">DNA-binding</keyword>
<accession>A0AAP0PG96</accession>
<feature type="region of interest" description="Disordered" evidence="7">
    <location>
        <begin position="1"/>
        <end position="46"/>
    </location>
</feature>
<dbReference type="GO" id="GO:0005634">
    <property type="term" value="C:nucleus"/>
    <property type="evidence" value="ECO:0007669"/>
    <property type="project" value="UniProtKB-SubCell"/>
</dbReference>
<dbReference type="GO" id="GO:0000978">
    <property type="term" value="F:RNA polymerase II cis-regulatory region sequence-specific DNA binding"/>
    <property type="evidence" value="ECO:0007669"/>
    <property type="project" value="TreeGrafter"/>
</dbReference>
<protein>
    <recommendedName>
        <fullName evidence="10">snRNA-activating protein complex subunit 3</fullName>
    </recommendedName>
</protein>
<dbReference type="InterPro" id="IPR022042">
    <property type="entry name" value="snRNA-activating_su3"/>
</dbReference>
<evidence type="ECO:0000256" key="4">
    <source>
        <dbReference type="ARBA" id="ARBA00023125"/>
    </source>
</evidence>
<dbReference type="GO" id="GO:0042796">
    <property type="term" value="P:snRNA transcription by RNA polymerase III"/>
    <property type="evidence" value="ECO:0007669"/>
    <property type="project" value="TreeGrafter"/>
</dbReference>
<feature type="compositionally biased region" description="Basic and acidic residues" evidence="7">
    <location>
        <begin position="121"/>
        <end position="131"/>
    </location>
</feature>
<comment type="caution">
    <text evidence="8">The sequence shown here is derived from an EMBL/GenBank/DDBJ whole genome shotgun (WGS) entry which is preliminary data.</text>
</comment>
<reference evidence="8 9" key="1">
    <citation type="submission" date="2024-01" db="EMBL/GenBank/DDBJ databases">
        <title>Genome assemblies of Stephania.</title>
        <authorList>
            <person name="Yang L."/>
        </authorList>
    </citation>
    <scope>NUCLEOTIDE SEQUENCE [LARGE SCALE GENOMIC DNA]</scope>
    <source>
        <strain evidence="8">JXDWG</strain>
        <tissue evidence="8">Leaf</tissue>
    </source>
</reference>
<dbReference type="PANTHER" id="PTHR13421">
    <property type="entry name" value="SNRNA-ACTIVATING PROTEIN COMPLEX SUBUNIT 3"/>
    <property type="match status" value="1"/>
</dbReference>
<dbReference type="Pfam" id="PF12251">
    <property type="entry name" value="SNAPC3"/>
    <property type="match status" value="1"/>
</dbReference>
<evidence type="ECO:0000256" key="5">
    <source>
        <dbReference type="ARBA" id="ARBA00023163"/>
    </source>
</evidence>
<keyword evidence="6" id="KW-0539">Nucleus</keyword>
<dbReference type="GO" id="GO:0019185">
    <property type="term" value="C:snRNA-activating protein complex"/>
    <property type="evidence" value="ECO:0007669"/>
    <property type="project" value="TreeGrafter"/>
</dbReference>
<keyword evidence="3" id="KW-0805">Transcription regulation</keyword>
<evidence type="ECO:0000256" key="2">
    <source>
        <dbReference type="ARBA" id="ARBA00010410"/>
    </source>
</evidence>